<dbReference type="EMBL" id="CAJFCJ010000019">
    <property type="protein sequence ID" value="CAD5123039.1"/>
    <property type="molecule type" value="Genomic_DNA"/>
</dbReference>
<dbReference type="OrthoDB" id="5314041at2759"/>
<protein>
    <recommendedName>
        <fullName evidence="2">SAM domain-containing protein</fullName>
    </recommendedName>
</protein>
<feature type="domain" description="SAM" evidence="2">
    <location>
        <begin position="162"/>
        <end position="226"/>
    </location>
</feature>
<dbReference type="SMART" id="SM00454">
    <property type="entry name" value="SAM"/>
    <property type="match status" value="2"/>
</dbReference>
<comment type="caution">
    <text evidence="3">The sequence shown here is derived from an EMBL/GenBank/DDBJ whole genome shotgun (WGS) entry which is preliminary data.</text>
</comment>
<dbReference type="PANTHER" id="PTHR24155">
    <property type="entry name" value="OSTEOCLAST-STIMULATING FACTOR 1"/>
    <property type="match status" value="1"/>
</dbReference>
<feature type="region of interest" description="Disordered" evidence="1">
    <location>
        <begin position="277"/>
        <end position="384"/>
    </location>
</feature>
<name>A0A7I8W392_9ANNE</name>
<feature type="compositionally biased region" description="Pro residues" evidence="1">
    <location>
        <begin position="314"/>
        <end position="328"/>
    </location>
</feature>
<dbReference type="InterPro" id="IPR001660">
    <property type="entry name" value="SAM"/>
</dbReference>
<dbReference type="PROSITE" id="PS50105">
    <property type="entry name" value="SAM_DOMAIN"/>
    <property type="match status" value="2"/>
</dbReference>
<accession>A0A7I8W392</accession>
<evidence type="ECO:0000313" key="3">
    <source>
        <dbReference type="EMBL" id="CAD5123039.1"/>
    </source>
</evidence>
<dbReference type="Proteomes" id="UP000549394">
    <property type="component" value="Unassembled WGS sequence"/>
</dbReference>
<dbReference type="GO" id="GO:0019903">
    <property type="term" value="F:protein phosphatase binding"/>
    <property type="evidence" value="ECO:0007669"/>
    <property type="project" value="TreeGrafter"/>
</dbReference>
<dbReference type="AlphaFoldDB" id="A0A7I8W392"/>
<organism evidence="3 4">
    <name type="scientific">Dimorphilus gyrociliatus</name>
    <dbReference type="NCBI Taxonomy" id="2664684"/>
    <lineage>
        <taxon>Eukaryota</taxon>
        <taxon>Metazoa</taxon>
        <taxon>Spiralia</taxon>
        <taxon>Lophotrochozoa</taxon>
        <taxon>Annelida</taxon>
        <taxon>Polychaeta</taxon>
        <taxon>Polychaeta incertae sedis</taxon>
        <taxon>Dinophilidae</taxon>
        <taxon>Dimorphilus</taxon>
    </lineage>
</organism>
<dbReference type="GO" id="GO:0007409">
    <property type="term" value="P:axonogenesis"/>
    <property type="evidence" value="ECO:0007669"/>
    <property type="project" value="TreeGrafter"/>
</dbReference>
<dbReference type="Gene3D" id="1.10.150.50">
    <property type="entry name" value="Transcription Factor, Ets-1"/>
    <property type="match status" value="2"/>
</dbReference>
<dbReference type="InterPro" id="IPR013761">
    <property type="entry name" value="SAM/pointed_sf"/>
</dbReference>
<feature type="compositionally biased region" description="Polar residues" evidence="1">
    <location>
        <begin position="277"/>
        <end position="289"/>
    </location>
</feature>
<dbReference type="GO" id="GO:0035591">
    <property type="term" value="F:signaling adaptor activity"/>
    <property type="evidence" value="ECO:0007669"/>
    <property type="project" value="TreeGrafter"/>
</dbReference>
<dbReference type="GO" id="GO:0030424">
    <property type="term" value="C:axon"/>
    <property type="evidence" value="ECO:0007669"/>
    <property type="project" value="TreeGrafter"/>
</dbReference>
<dbReference type="SUPFAM" id="SSF47769">
    <property type="entry name" value="SAM/Pointed domain"/>
    <property type="match status" value="2"/>
</dbReference>
<evidence type="ECO:0000259" key="2">
    <source>
        <dbReference type="PROSITE" id="PS50105"/>
    </source>
</evidence>
<reference evidence="3 4" key="1">
    <citation type="submission" date="2020-08" db="EMBL/GenBank/DDBJ databases">
        <authorList>
            <person name="Hejnol A."/>
        </authorList>
    </citation>
    <scope>NUCLEOTIDE SEQUENCE [LARGE SCALE GENOMIC DNA]</scope>
</reference>
<feature type="domain" description="SAM" evidence="2">
    <location>
        <begin position="101"/>
        <end position="156"/>
    </location>
</feature>
<evidence type="ECO:0000313" key="4">
    <source>
        <dbReference type="Proteomes" id="UP000549394"/>
    </source>
</evidence>
<gene>
    <name evidence="3" type="ORF">DGYR_LOCUS10766</name>
</gene>
<dbReference type="PANTHER" id="PTHR24155:SF11">
    <property type="entry name" value="CASKIN, ISOFORM B"/>
    <property type="match status" value="1"/>
</dbReference>
<dbReference type="Pfam" id="PF00536">
    <property type="entry name" value="SAM_1"/>
    <property type="match status" value="2"/>
</dbReference>
<evidence type="ECO:0000256" key="1">
    <source>
        <dbReference type="SAM" id="MobiDB-lite"/>
    </source>
</evidence>
<sequence length="410" mass="44870">MYNNSKPEVVPKKVVSFPVPDLLPERSYATYGKDSDFPAPPPTQLVMNKETDRDSGIYVQFSPPTAAAPAQNTSQVDPAALVEEKIRSGLHPCHPELLTIFLQNLHMSNYVSLFVQAGYDLATVSKMTPADLSAIGIRNPSHRKRLKTEISRLKIPELLPNFYPPSLSVLLQLLCLPHLEPVLNSHGYKTISSLLELTWEDLEEVGVTKLGEQKKLVVAVDKLRKLDSSPHSTHNQANYPPSPDVVAIQVSEAPSGVESSHNRIGYSGSLTRRSVSTFTSSDALITRQKTPPPPPPKRVNSVKASASPSLKPKPIYPPKPPSPAPKPKMTPRVVSSSTDVPRLEAHNAAVTRRQASDDSTSSSNEGLHFANEDVGTIRQKSSNPNVLNELDTMLQGLTDELDAILKKQFK</sequence>
<dbReference type="GO" id="GO:0007185">
    <property type="term" value="P:cell surface receptor protein tyrosine phosphatase signaling pathway"/>
    <property type="evidence" value="ECO:0007669"/>
    <property type="project" value="TreeGrafter"/>
</dbReference>
<proteinExistence type="predicted"/>
<dbReference type="GO" id="GO:0005925">
    <property type="term" value="C:focal adhesion"/>
    <property type="evidence" value="ECO:0007669"/>
    <property type="project" value="TreeGrafter"/>
</dbReference>
<keyword evidence="4" id="KW-1185">Reference proteome</keyword>